<feature type="chain" id="PRO_5047492956" evidence="1">
    <location>
        <begin position="25"/>
        <end position="154"/>
    </location>
</feature>
<dbReference type="InterPro" id="IPR038695">
    <property type="entry name" value="Saro_0823-like_sf"/>
</dbReference>
<dbReference type="EMBL" id="JAUOTP010000010">
    <property type="protein sequence ID" value="MDO6416421.1"/>
    <property type="molecule type" value="Genomic_DNA"/>
</dbReference>
<reference evidence="2" key="1">
    <citation type="submission" date="2023-07" db="EMBL/GenBank/DDBJ databases">
        <authorList>
            <person name="Kim M."/>
        </authorList>
    </citation>
    <scope>NUCLEOTIDE SEQUENCE</scope>
    <source>
        <strain evidence="2">BIUV-7</strain>
    </source>
</reference>
<comment type="caution">
    <text evidence="2">The sequence shown here is derived from an EMBL/GenBank/DDBJ whole genome shotgun (WGS) entry which is preliminary data.</text>
</comment>
<dbReference type="PANTHER" id="PTHR37953">
    <property type="entry name" value="UPF0127 PROTEIN MJ1496"/>
    <property type="match status" value="1"/>
</dbReference>
<keyword evidence="1" id="KW-0732">Signal</keyword>
<dbReference type="RefSeq" id="WP_303545925.1">
    <property type="nucleotide sequence ID" value="NZ_JAUOTP010000010.1"/>
</dbReference>
<organism evidence="2 3">
    <name type="scientific">Sphingomonas natans</name>
    <dbReference type="NCBI Taxonomy" id="3063330"/>
    <lineage>
        <taxon>Bacteria</taxon>
        <taxon>Pseudomonadati</taxon>
        <taxon>Pseudomonadota</taxon>
        <taxon>Alphaproteobacteria</taxon>
        <taxon>Sphingomonadales</taxon>
        <taxon>Sphingomonadaceae</taxon>
        <taxon>Sphingomonas</taxon>
    </lineage>
</organism>
<evidence type="ECO:0000313" key="3">
    <source>
        <dbReference type="Proteomes" id="UP001169764"/>
    </source>
</evidence>
<evidence type="ECO:0000313" key="2">
    <source>
        <dbReference type="EMBL" id="MDO6416421.1"/>
    </source>
</evidence>
<accession>A0ABT8YDG6</accession>
<dbReference type="PANTHER" id="PTHR37953:SF1">
    <property type="entry name" value="UPF0127 PROTEIN MJ1496"/>
    <property type="match status" value="1"/>
</dbReference>
<proteinExistence type="predicted"/>
<evidence type="ECO:0000256" key="1">
    <source>
        <dbReference type="SAM" id="SignalP"/>
    </source>
</evidence>
<protein>
    <submittedName>
        <fullName evidence="2">DUF192 domain-containing protein</fullName>
    </submittedName>
</protein>
<dbReference type="Gene3D" id="2.60.120.1140">
    <property type="entry name" value="Protein of unknown function DUF192"/>
    <property type="match status" value="1"/>
</dbReference>
<dbReference type="Pfam" id="PF02643">
    <property type="entry name" value="DUF192"/>
    <property type="match status" value="1"/>
</dbReference>
<dbReference type="InterPro" id="IPR003795">
    <property type="entry name" value="DUF192"/>
</dbReference>
<name>A0ABT8YDG6_9SPHN</name>
<feature type="signal peptide" evidence="1">
    <location>
        <begin position="1"/>
        <end position="24"/>
    </location>
</feature>
<dbReference type="Proteomes" id="UP001169764">
    <property type="component" value="Unassembled WGS sequence"/>
</dbReference>
<sequence length="154" mass="16538">MILPFRAAAAALLLVAAPAASLSAQSTNVAQSLKAVPLVITSHGKALRFQVEVARTSEQQEIGLMFRKTMPADHGMIFPMSPPRAVSFWMKNTWLPLDLVFIGPDGRIIRIAENAQPLSLDLIECAEPVAAVLELNGGAARKQGIAAGDLVRWQ</sequence>
<gene>
    <name evidence="2" type="ORF">Q4F19_18705</name>
</gene>
<keyword evidence="3" id="KW-1185">Reference proteome</keyword>